<keyword evidence="2" id="KW-0805">Transcription regulation</keyword>
<evidence type="ECO:0000256" key="1">
    <source>
        <dbReference type="ARBA" id="ARBA00010641"/>
    </source>
</evidence>
<comment type="caution">
    <text evidence="7">The sequence shown here is derived from an EMBL/GenBank/DDBJ whole genome shotgun (WGS) entry which is preliminary data.</text>
</comment>
<accession>A0A270BFZ0</accession>
<dbReference type="GO" id="GO:0006352">
    <property type="term" value="P:DNA-templated transcription initiation"/>
    <property type="evidence" value="ECO:0007669"/>
    <property type="project" value="InterPro"/>
</dbReference>
<keyword evidence="3" id="KW-0731">Sigma factor</keyword>
<dbReference type="Pfam" id="PF04542">
    <property type="entry name" value="Sigma70_r2"/>
    <property type="match status" value="1"/>
</dbReference>
<evidence type="ECO:0000256" key="4">
    <source>
        <dbReference type="ARBA" id="ARBA00023163"/>
    </source>
</evidence>
<dbReference type="NCBIfam" id="TIGR02937">
    <property type="entry name" value="sigma70-ECF"/>
    <property type="match status" value="1"/>
</dbReference>
<dbReference type="InterPro" id="IPR036388">
    <property type="entry name" value="WH-like_DNA-bd_sf"/>
</dbReference>
<feature type="domain" description="RNA polymerase sigma-70 region 2" evidence="5">
    <location>
        <begin position="18"/>
        <end position="83"/>
    </location>
</feature>
<dbReference type="GO" id="GO:0003677">
    <property type="term" value="F:DNA binding"/>
    <property type="evidence" value="ECO:0007669"/>
    <property type="project" value="InterPro"/>
</dbReference>
<gene>
    <name evidence="7" type="ORF">B9K05_09330</name>
</gene>
<feature type="domain" description="RNA polymerase sigma factor 70 region 4 type 2" evidence="6">
    <location>
        <begin position="119"/>
        <end position="170"/>
    </location>
</feature>
<evidence type="ECO:0000256" key="3">
    <source>
        <dbReference type="ARBA" id="ARBA00023082"/>
    </source>
</evidence>
<dbReference type="InterPro" id="IPR013324">
    <property type="entry name" value="RNA_pol_sigma_r3/r4-like"/>
</dbReference>
<comment type="similarity">
    <text evidence="1">Belongs to the sigma-70 factor family. ECF subfamily.</text>
</comment>
<dbReference type="InterPro" id="IPR013249">
    <property type="entry name" value="RNA_pol_sigma70_r4_t2"/>
</dbReference>
<sequence length="177" mass="20264">MIKKKVWGVTKDKVFEAYLKHRATLIDYAGRVSGRSADAEDIVQEAWAKADHLRQTGGRTIEQPLFYFYRIVRNLAITGYRRAVKFEDQAVQSETFYDSFPDDRPSPEAEVAGREQIVRLDAAMADLPERTRIALEMYKIGGCKLVEIAAFLDMTVPAVHAMISRGLRHCRRRLDDE</sequence>
<dbReference type="GO" id="GO:0016987">
    <property type="term" value="F:sigma factor activity"/>
    <property type="evidence" value="ECO:0007669"/>
    <property type="project" value="UniProtKB-KW"/>
</dbReference>
<keyword evidence="8" id="KW-1185">Reference proteome</keyword>
<evidence type="ECO:0000256" key="2">
    <source>
        <dbReference type="ARBA" id="ARBA00023015"/>
    </source>
</evidence>
<dbReference type="PANTHER" id="PTHR43133:SF63">
    <property type="entry name" value="RNA POLYMERASE SIGMA FACTOR FECI-RELATED"/>
    <property type="match status" value="1"/>
</dbReference>
<dbReference type="InterPro" id="IPR039425">
    <property type="entry name" value="RNA_pol_sigma-70-like"/>
</dbReference>
<dbReference type="Proteomes" id="UP000216033">
    <property type="component" value="Unassembled WGS sequence"/>
</dbReference>
<dbReference type="OrthoDB" id="9794372at2"/>
<proteinExistence type="inferred from homology"/>
<reference evidence="7 8" key="1">
    <citation type="submission" date="2017-04" db="EMBL/GenBank/DDBJ databases">
        <title>Kefir bacterial isolates.</title>
        <authorList>
            <person name="Kim Y."/>
            <person name="Blasche S."/>
            <person name="Patil K.R."/>
        </authorList>
    </citation>
    <scope>NUCLEOTIDE SEQUENCE [LARGE SCALE GENOMIC DNA]</scope>
    <source>
        <strain evidence="7 8">KR-2</strain>
    </source>
</reference>
<dbReference type="SUPFAM" id="SSF88659">
    <property type="entry name" value="Sigma3 and sigma4 domains of RNA polymerase sigma factors"/>
    <property type="match status" value="1"/>
</dbReference>
<keyword evidence="4" id="KW-0804">Transcription</keyword>
<name>A0A270BFZ0_9PROT</name>
<evidence type="ECO:0000313" key="7">
    <source>
        <dbReference type="EMBL" id="PAL23973.1"/>
    </source>
</evidence>
<evidence type="ECO:0000259" key="6">
    <source>
        <dbReference type="Pfam" id="PF08281"/>
    </source>
</evidence>
<dbReference type="AlphaFoldDB" id="A0A270BFZ0"/>
<dbReference type="InterPro" id="IPR007627">
    <property type="entry name" value="RNA_pol_sigma70_r2"/>
</dbReference>
<evidence type="ECO:0008006" key="9">
    <source>
        <dbReference type="Google" id="ProtNLM"/>
    </source>
</evidence>
<protein>
    <recommendedName>
        <fullName evidence="9">RNA polymerase subunit sigma-24</fullName>
    </recommendedName>
</protein>
<evidence type="ECO:0000259" key="5">
    <source>
        <dbReference type="Pfam" id="PF04542"/>
    </source>
</evidence>
<organism evidence="7 8">
    <name type="scientific">Acetobacter syzygii</name>
    <dbReference type="NCBI Taxonomy" id="146476"/>
    <lineage>
        <taxon>Bacteria</taxon>
        <taxon>Pseudomonadati</taxon>
        <taxon>Pseudomonadota</taxon>
        <taxon>Alphaproteobacteria</taxon>
        <taxon>Acetobacterales</taxon>
        <taxon>Acetobacteraceae</taxon>
        <taxon>Acetobacter</taxon>
    </lineage>
</organism>
<dbReference type="Gene3D" id="1.10.1740.10">
    <property type="match status" value="1"/>
</dbReference>
<dbReference type="Gene3D" id="1.10.10.10">
    <property type="entry name" value="Winged helix-like DNA-binding domain superfamily/Winged helix DNA-binding domain"/>
    <property type="match status" value="1"/>
</dbReference>
<dbReference type="SUPFAM" id="SSF88946">
    <property type="entry name" value="Sigma2 domain of RNA polymerase sigma factors"/>
    <property type="match status" value="1"/>
</dbReference>
<dbReference type="EMBL" id="NDFP01000009">
    <property type="protein sequence ID" value="PAL23973.1"/>
    <property type="molecule type" value="Genomic_DNA"/>
</dbReference>
<dbReference type="InterPro" id="IPR014284">
    <property type="entry name" value="RNA_pol_sigma-70_dom"/>
</dbReference>
<dbReference type="PANTHER" id="PTHR43133">
    <property type="entry name" value="RNA POLYMERASE ECF-TYPE SIGMA FACTO"/>
    <property type="match status" value="1"/>
</dbReference>
<evidence type="ECO:0000313" key="8">
    <source>
        <dbReference type="Proteomes" id="UP000216033"/>
    </source>
</evidence>
<dbReference type="InterPro" id="IPR013325">
    <property type="entry name" value="RNA_pol_sigma_r2"/>
</dbReference>
<dbReference type="Pfam" id="PF08281">
    <property type="entry name" value="Sigma70_r4_2"/>
    <property type="match status" value="1"/>
</dbReference>